<comment type="similarity">
    <text evidence="1 6">Belongs to the ClpA/ClpB family.</text>
</comment>
<dbReference type="Gene3D" id="1.10.1780.10">
    <property type="entry name" value="Clp, N-terminal domain"/>
    <property type="match status" value="1"/>
</dbReference>
<dbReference type="InterPro" id="IPR003593">
    <property type="entry name" value="AAA+_ATPase"/>
</dbReference>
<keyword evidence="5 6" id="KW-0143">Chaperone</keyword>
<feature type="domain" description="Clp ATPase C-terminal" evidence="9">
    <location>
        <begin position="770"/>
        <end position="861"/>
    </location>
</feature>
<dbReference type="Pfam" id="PF00004">
    <property type="entry name" value="AAA"/>
    <property type="match status" value="1"/>
</dbReference>
<dbReference type="SUPFAM" id="SSF81923">
    <property type="entry name" value="Double Clp-N motif"/>
    <property type="match status" value="1"/>
</dbReference>
<dbReference type="CDD" id="cd19499">
    <property type="entry name" value="RecA-like_ClpB_Hsp104-like"/>
    <property type="match status" value="1"/>
</dbReference>
<dbReference type="PROSITE" id="PS00870">
    <property type="entry name" value="CLPAB_1"/>
    <property type="match status" value="1"/>
</dbReference>
<feature type="domain" description="AAA+ ATPase" evidence="8">
    <location>
        <begin position="604"/>
        <end position="770"/>
    </location>
</feature>
<keyword evidence="4 6" id="KW-0067">ATP-binding</keyword>
<dbReference type="Pfam" id="PF17871">
    <property type="entry name" value="AAA_lid_9"/>
    <property type="match status" value="1"/>
</dbReference>
<dbReference type="RefSeq" id="WP_026878727.1">
    <property type="nucleotide sequence ID" value="NZ_AZOD01000012.1"/>
</dbReference>
<evidence type="ECO:0000259" key="8">
    <source>
        <dbReference type="SMART" id="SM00382"/>
    </source>
</evidence>
<evidence type="ECO:0000313" key="11">
    <source>
        <dbReference type="Proteomes" id="UP001449178"/>
    </source>
</evidence>
<evidence type="ECO:0000256" key="7">
    <source>
        <dbReference type="SAM" id="Coils"/>
    </source>
</evidence>
<dbReference type="PANTHER" id="PTHR11638">
    <property type="entry name" value="ATP-DEPENDENT CLP PROTEASE"/>
    <property type="match status" value="1"/>
</dbReference>
<accession>A0ABZ3C1B1</accession>
<evidence type="ECO:0000259" key="9">
    <source>
        <dbReference type="SMART" id="SM01086"/>
    </source>
</evidence>
<keyword evidence="3 6" id="KW-0547">Nucleotide-binding</keyword>
<dbReference type="InterPro" id="IPR001270">
    <property type="entry name" value="ClpA/B"/>
</dbReference>
<sequence>MIRVDLSIILSKLGDIHKVSLENASTLCIERQNSEVGVLHLLYSLLESPLNDCRVLMEDLGFDIENIRLKIARHIPTTDDERDVYPTFSPLLIDALQDAWLLSTTELAQTQLRSGAFFLAILLQIDRYLPIEFKVIFSNINRENFRQNFTSLLANSAENDKNIISSNKNNKSPLLTSESNLYKYTIDLTQQAIDGKLDPVFARDEEIYLMIDILSRRRKNNPIVVGDAGVGKSALIEGLAQKIACGNVPDTLRDVRLLMLDLGLLQAGASIKGEFEKRLKGIIDEVQTSEKPIILFVDEVHTLIGAGNNEGGADAANLLKPALARGELRTIGATTWREYKKYFEKDPALSRRFQMVMVNEPSVDNTINILRGLRTTYEKSHNVIISDKALRTAAILSDRYLTGRQLPDKAIDILDTACARVAINFNVPPLVLTKLKNKLSQLNLEKILISREILFGNKQQERYEELLQEENLLTAEIETLKNSWRDQKILAKELMDLREKVILSKNDTEKAKIAALLESKNTQINSLDTEDILVHSVVDETQISAVISDWTGIPISKMKANDLVRLTELPSYLEESIKGQSAGIHKIHQRLLTARADLHKQGRPQGAFLLVGPSGVGKTETALQIANLLYGGRQFLTTINMSEYQEKHTISRLIGSPPGYVGYGEGGVLTEAIRQKPYSIVLLDEVEKGHPEILNIFYQVFDKGEILDGEGRLIDCQNILFFMTSNLGYKTIVEHHKDSKKLHNYLYQELEMFFQPALLARVEIVPYLPLSNTTMKEIVVYKLNQLKESLRERYNAQVVLSDLLVPSILEKITCVKNGARMIEAIIEGKLLPSLSLKILQKLSRSEQISNITLNVKGDGSFTSEVS</sequence>
<dbReference type="InterPro" id="IPR036628">
    <property type="entry name" value="Clp_N_dom_sf"/>
</dbReference>
<dbReference type="InterPro" id="IPR018368">
    <property type="entry name" value="ClpA/B_CS1"/>
</dbReference>
<protein>
    <submittedName>
        <fullName evidence="10">Type VI secretion system ATPase TssH</fullName>
    </submittedName>
</protein>
<dbReference type="InterPro" id="IPR017729">
    <property type="entry name" value="ATPase_T6SS_ClpV1"/>
</dbReference>
<dbReference type="SMART" id="SM00382">
    <property type="entry name" value="AAA"/>
    <property type="match status" value="2"/>
</dbReference>
<dbReference type="PRINTS" id="PR00300">
    <property type="entry name" value="CLPPROTEASEA"/>
</dbReference>
<name>A0ABZ3C1B1_9GAMM</name>
<dbReference type="EMBL" id="CP150637">
    <property type="protein sequence ID" value="WZW88574.1"/>
    <property type="molecule type" value="Genomic_DNA"/>
</dbReference>
<keyword evidence="7" id="KW-0175">Coiled coil</keyword>
<proteinExistence type="inferred from homology"/>
<keyword evidence="11" id="KW-1185">Reference proteome</keyword>
<dbReference type="InterPro" id="IPR003959">
    <property type="entry name" value="ATPase_AAA_core"/>
</dbReference>
<gene>
    <name evidence="10" type="primary">tssH</name>
    <name evidence="10" type="synonym">clpV</name>
    <name evidence="10" type="ORF">WMO13_04095</name>
</gene>
<dbReference type="Gene3D" id="1.10.8.60">
    <property type="match status" value="1"/>
</dbReference>
<dbReference type="Pfam" id="PF02861">
    <property type="entry name" value="Clp_N"/>
    <property type="match status" value="1"/>
</dbReference>
<dbReference type="InterPro" id="IPR028299">
    <property type="entry name" value="ClpA/B_CS2"/>
</dbReference>
<dbReference type="Proteomes" id="UP001449178">
    <property type="component" value="Chromosome"/>
</dbReference>
<dbReference type="CDD" id="cd00009">
    <property type="entry name" value="AAA"/>
    <property type="match status" value="1"/>
</dbReference>
<dbReference type="InterPro" id="IPR019489">
    <property type="entry name" value="Clp_ATPase_C"/>
</dbReference>
<evidence type="ECO:0000313" key="10">
    <source>
        <dbReference type="EMBL" id="WZW88574.1"/>
    </source>
</evidence>
<dbReference type="Pfam" id="PF10431">
    <property type="entry name" value="ClpB_D2-small"/>
    <property type="match status" value="1"/>
</dbReference>
<evidence type="ECO:0000256" key="5">
    <source>
        <dbReference type="ARBA" id="ARBA00023186"/>
    </source>
</evidence>
<dbReference type="InterPro" id="IPR041546">
    <property type="entry name" value="ClpA/ClpB_AAA_lid"/>
</dbReference>
<dbReference type="InterPro" id="IPR027417">
    <property type="entry name" value="P-loop_NTPase"/>
</dbReference>
<evidence type="ECO:0000256" key="2">
    <source>
        <dbReference type="ARBA" id="ARBA00022737"/>
    </source>
</evidence>
<dbReference type="NCBIfam" id="TIGR03345">
    <property type="entry name" value="VI_ClpV1"/>
    <property type="match status" value="1"/>
</dbReference>
<dbReference type="PROSITE" id="PS00871">
    <property type="entry name" value="CLPAB_2"/>
    <property type="match status" value="1"/>
</dbReference>
<dbReference type="Pfam" id="PF07724">
    <property type="entry name" value="AAA_2"/>
    <property type="match status" value="1"/>
</dbReference>
<dbReference type="SUPFAM" id="SSF52540">
    <property type="entry name" value="P-loop containing nucleoside triphosphate hydrolases"/>
    <property type="match status" value="2"/>
</dbReference>
<organism evidence="10 11">
    <name type="scientific">Ignatzschineria larvae DSM 13226</name>
    <dbReference type="NCBI Taxonomy" id="1111732"/>
    <lineage>
        <taxon>Bacteria</taxon>
        <taxon>Pseudomonadati</taxon>
        <taxon>Pseudomonadota</taxon>
        <taxon>Gammaproteobacteria</taxon>
        <taxon>Cardiobacteriales</taxon>
        <taxon>Ignatzschineriaceae</taxon>
        <taxon>Ignatzschineria</taxon>
    </lineage>
</organism>
<feature type="coiled-coil region" evidence="7">
    <location>
        <begin position="432"/>
        <end position="483"/>
    </location>
</feature>
<dbReference type="SMART" id="SM01086">
    <property type="entry name" value="ClpB_D2-small"/>
    <property type="match status" value="1"/>
</dbReference>
<feature type="domain" description="AAA+ ATPase" evidence="8">
    <location>
        <begin position="218"/>
        <end position="363"/>
    </location>
</feature>
<evidence type="ECO:0000256" key="4">
    <source>
        <dbReference type="ARBA" id="ARBA00022840"/>
    </source>
</evidence>
<dbReference type="InterPro" id="IPR050130">
    <property type="entry name" value="ClpA_ClpB"/>
</dbReference>
<dbReference type="InterPro" id="IPR004176">
    <property type="entry name" value="Clp_R_N"/>
</dbReference>
<dbReference type="PANTHER" id="PTHR11638:SF182">
    <property type="entry name" value="CLP ATPASE"/>
    <property type="match status" value="1"/>
</dbReference>
<evidence type="ECO:0000256" key="6">
    <source>
        <dbReference type="RuleBase" id="RU004432"/>
    </source>
</evidence>
<dbReference type="Gene3D" id="3.40.50.300">
    <property type="entry name" value="P-loop containing nucleotide triphosphate hydrolases"/>
    <property type="match status" value="3"/>
</dbReference>
<reference evidence="10 11" key="1">
    <citation type="submission" date="2024-03" db="EMBL/GenBank/DDBJ databases">
        <title>Complete Genome Sequence and Annotation of Ignatzschineria larvae DSM 13226.</title>
        <authorList>
            <person name="Cantrell E."/>
            <person name="Burcham Z.M."/>
        </authorList>
    </citation>
    <scope>NUCLEOTIDE SEQUENCE [LARGE SCALE GENOMIC DNA]</scope>
    <source>
        <strain evidence="10 11">DSM 13226</strain>
    </source>
</reference>
<evidence type="ECO:0000256" key="3">
    <source>
        <dbReference type="ARBA" id="ARBA00022741"/>
    </source>
</evidence>
<evidence type="ECO:0000256" key="1">
    <source>
        <dbReference type="ARBA" id="ARBA00008675"/>
    </source>
</evidence>
<keyword evidence="2" id="KW-0677">Repeat</keyword>